<evidence type="ECO:0000259" key="1">
    <source>
        <dbReference type="Pfam" id="PF04073"/>
    </source>
</evidence>
<dbReference type="EMBL" id="FNKK01000002">
    <property type="protein sequence ID" value="SDQ63691.1"/>
    <property type="molecule type" value="Genomic_DNA"/>
</dbReference>
<evidence type="ECO:0000313" key="2">
    <source>
        <dbReference type="EMBL" id="SDQ63691.1"/>
    </source>
</evidence>
<dbReference type="InterPro" id="IPR007214">
    <property type="entry name" value="YbaK/aa-tRNA-synth-assoc-dom"/>
</dbReference>
<dbReference type="Pfam" id="PF04073">
    <property type="entry name" value="tRNA_edit"/>
    <property type="match status" value="1"/>
</dbReference>
<protein>
    <submittedName>
        <fullName evidence="2">Cys-tRNA(Pro) deacylase, prolyl-tRNA editing enzyme YbaK/EbsC</fullName>
    </submittedName>
</protein>
<proteinExistence type="predicted"/>
<accession>A0A1H1CHK1</accession>
<keyword evidence="3" id="KW-1185">Reference proteome</keyword>
<dbReference type="GO" id="GO:0002161">
    <property type="term" value="F:aminoacyl-tRNA deacylase activity"/>
    <property type="evidence" value="ECO:0007669"/>
    <property type="project" value="InterPro"/>
</dbReference>
<reference evidence="2 3" key="1">
    <citation type="submission" date="2016-10" db="EMBL/GenBank/DDBJ databases">
        <authorList>
            <person name="de Groot N.N."/>
        </authorList>
    </citation>
    <scope>NUCLEOTIDE SEQUENCE [LARGE SCALE GENOMIC DNA]</scope>
    <source>
        <strain evidence="2 3">DSM 43794</strain>
    </source>
</reference>
<dbReference type="RefSeq" id="WP_093258357.1">
    <property type="nucleotide sequence ID" value="NZ_FNKK01000002.1"/>
</dbReference>
<evidence type="ECO:0000313" key="3">
    <source>
        <dbReference type="Proteomes" id="UP000217103"/>
    </source>
</evidence>
<dbReference type="STRING" id="35622.SAMN04489764_1481"/>
<dbReference type="AlphaFoldDB" id="A0A1H1CHK1"/>
<dbReference type="OrthoDB" id="3533795at2"/>
<name>A0A1H1CHK1_9ACTN</name>
<dbReference type="Gene3D" id="3.90.960.10">
    <property type="entry name" value="YbaK/aminoacyl-tRNA synthetase-associated domain"/>
    <property type="match status" value="1"/>
</dbReference>
<dbReference type="SUPFAM" id="SSF55826">
    <property type="entry name" value="YbaK/ProRS associated domain"/>
    <property type="match status" value="1"/>
</dbReference>
<organism evidence="2 3">
    <name type="scientific">Thermostaphylospora chromogena</name>
    <dbReference type="NCBI Taxonomy" id="35622"/>
    <lineage>
        <taxon>Bacteria</taxon>
        <taxon>Bacillati</taxon>
        <taxon>Actinomycetota</taxon>
        <taxon>Actinomycetes</taxon>
        <taxon>Streptosporangiales</taxon>
        <taxon>Thermomonosporaceae</taxon>
        <taxon>Thermostaphylospora</taxon>
    </lineage>
</organism>
<dbReference type="InterPro" id="IPR036754">
    <property type="entry name" value="YbaK/aa-tRNA-synt-asso_dom_sf"/>
</dbReference>
<sequence>MKDALAIHRWLLAHQVHHEIVRLPRTLTSARNLPEVLRIDPADCLEVSVFEVDMRVSREPVAVLTAVATPPQAVIVASALGARRAHPASAFLVNAATEYAYGLVCPLLLPEERMLLIDERLHAGPTSRVVYTPTGERRTALSIRLTDLLAILPGKRLDLGSDLDIPPQPGPREVRRAGR</sequence>
<gene>
    <name evidence="2" type="ORF">SAMN04489764_1481</name>
</gene>
<feature type="domain" description="YbaK/aminoacyl-tRNA synthetase-associated" evidence="1">
    <location>
        <begin position="32"/>
        <end position="149"/>
    </location>
</feature>
<dbReference type="Proteomes" id="UP000217103">
    <property type="component" value="Unassembled WGS sequence"/>
</dbReference>